<dbReference type="PANTHER" id="PTHR32009:SF138">
    <property type="entry name" value="DISEASE RESISTANCE PROTEIN (TIR-NBS-LRR CLASS)"/>
    <property type="match status" value="1"/>
</dbReference>
<name>A0A2I4GCN7_JUGRE</name>
<dbReference type="RefSeq" id="XP_018841662.1">
    <property type="nucleotide sequence ID" value="XM_018986117.1"/>
</dbReference>
<dbReference type="InterPro" id="IPR035897">
    <property type="entry name" value="Toll_tir_struct_dom_sf"/>
</dbReference>
<keyword evidence="2" id="KW-1185">Reference proteome</keyword>
<evidence type="ECO:0000256" key="1">
    <source>
        <dbReference type="ARBA" id="ARBA00023027"/>
    </source>
</evidence>
<dbReference type="Pfam" id="PF01582">
    <property type="entry name" value="TIR"/>
    <property type="match status" value="1"/>
</dbReference>
<dbReference type="GO" id="GO:0005634">
    <property type="term" value="C:nucleus"/>
    <property type="evidence" value="ECO:0000318"/>
    <property type="project" value="GO_Central"/>
</dbReference>
<dbReference type="KEGG" id="jre:109006741"/>
<proteinExistence type="predicted"/>
<reference evidence="3" key="1">
    <citation type="submission" date="2025-08" db="UniProtKB">
        <authorList>
            <consortium name="RefSeq"/>
        </authorList>
    </citation>
    <scope>IDENTIFICATION</scope>
    <source>
        <tissue evidence="3">Leaves</tissue>
    </source>
</reference>
<dbReference type="FunCoup" id="A0A2I4GCN7">
    <property type="interactions" value="226"/>
</dbReference>
<sequence length="162" mass="18691">MATSGAASSSPSTYDVFLSFRGEDTHNNFTAHLHNALNQRGINTYLDEQLRRGEEISPALFKAIEESKISILVLSENYASSTWCLAELKKILECKRTRQQIVIPIFYLVDPSKVWHQRKSFGQALTKHEDRFKDDHMKMQKWKESLKEVAKLSGFHLKKEGY</sequence>
<dbReference type="GeneID" id="109006741"/>
<dbReference type="OrthoDB" id="1905256at2759"/>
<dbReference type="SMART" id="SM00255">
    <property type="entry name" value="TIR"/>
    <property type="match status" value="1"/>
</dbReference>
<dbReference type="Gramene" id="Jr04_02970_p1">
    <property type="protein sequence ID" value="cds.Jr04_02970_p1"/>
    <property type="gene ID" value="Jr04_02970"/>
</dbReference>
<gene>
    <name evidence="3" type="primary">LOC109006741</name>
</gene>
<dbReference type="PROSITE" id="PS50104">
    <property type="entry name" value="TIR"/>
    <property type="match status" value="1"/>
</dbReference>
<evidence type="ECO:0000313" key="3">
    <source>
        <dbReference type="RefSeq" id="XP_018841662.1"/>
    </source>
</evidence>
<evidence type="ECO:0000313" key="2">
    <source>
        <dbReference type="Proteomes" id="UP000235220"/>
    </source>
</evidence>
<keyword evidence="1" id="KW-0520">NAD</keyword>
<dbReference type="STRING" id="51240.A0A2I4GCN7"/>
<dbReference type="FunFam" id="3.40.50.10140:FF:000007">
    <property type="entry name" value="Disease resistance protein (TIR-NBS-LRR class)"/>
    <property type="match status" value="1"/>
</dbReference>
<dbReference type="AlphaFoldDB" id="A0A2I4GCN7"/>
<organism evidence="2 3">
    <name type="scientific">Juglans regia</name>
    <name type="common">English walnut</name>
    <dbReference type="NCBI Taxonomy" id="51240"/>
    <lineage>
        <taxon>Eukaryota</taxon>
        <taxon>Viridiplantae</taxon>
        <taxon>Streptophyta</taxon>
        <taxon>Embryophyta</taxon>
        <taxon>Tracheophyta</taxon>
        <taxon>Spermatophyta</taxon>
        <taxon>Magnoliopsida</taxon>
        <taxon>eudicotyledons</taxon>
        <taxon>Gunneridae</taxon>
        <taxon>Pentapetalae</taxon>
        <taxon>rosids</taxon>
        <taxon>fabids</taxon>
        <taxon>Fagales</taxon>
        <taxon>Juglandaceae</taxon>
        <taxon>Juglans</taxon>
    </lineage>
</organism>
<dbReference type="SUPFAM" id="SSF52200">
    <property type="entry name" value="Toll/Interleukin receptor TIR domain"/>
    <property type="match status" value="1"/>
</dbReference>
<protein>
    <submittedName>
        <fullName evidence="3">Disease resistance protein RPV1-like</fullName>
    </submittedName>
</protein>
<dbReference type="GO" id="GO:0007165">
    <property type="term" value="P:signal transduction"/>
    <property type="evidence" value="ECO:0000318"/>
    <property type="project" value="GO_Central"/>
</dbReference>
<dbReference type="InterPro" id="IPR000157">
    <property type="entry name" value="TIR_dom"/>
</dbReference>
<accession>A0A2I4GCN7</accession>
<dbReference type="PANTHER" id="PTHR32009">
    <property type="entry name" value="TMV RESISTANCE PROTEIN N-LIKE"/>
    <property type="match status" value="1"/>
</dbReference>
<dbReference type="Proteomes" id="UP000235220">
    <property type="component" value="Chromosome 4"/>
</dbReference>
<dbReference type="Gene3D" id="3.40.50.10140">
    <property type="entry name" value="Toll/interleukin-1 receptor homology (TIR) domain"/>
    <property type="match status" value="1"/>
</dbReference>